<keyword evidence="3" id="KW-1185">Reference proteome</keyword>
<evidence type="ECO:0008006" key="4">
    <source>
        <dbReference type="Google" id="ProtNLM"/>
    </source>
</evidence>
<accession>A0ABW7Z2Q3</accession>
<gene>
    <name evidence="2" type="ORF">ACIBG2_34115</name>
</gene>
<organism evidence="2 3">
    <name type="scientific">Nonomuraea typhae</name>
    <dbReference type="NCBI Taxonomy" id="2603600"/>
    <lineage>
        <taxon>Bacteria</taxon>
        <taxon>Bacillati</taxon>
        <taxon>Actinomycetota</taxon>
        <taxon>Actinomycetes</taxon>
        <taxon>Streptosporangiales</taxon>
        <taxon>Streptosporangiaceae</taxon>
        <taxon>Nonomuraea</taxon>
    </lineage>
</organism>
<evidence type="ECO:0000313" key="3">
    <source>
        <dbReference type="Proteomes" id="UP001612741"/>
    </source>
</evidence>
<proteinExistence type="predicted"/>
<protein>
    <recommendedName>
        <fullName evidence="4">MFS transporter</fullName>
    </recommendedName>
</protein>
<keyword evidence="1" id="KW-1133">Transmembrane helix</keyword>
<comment type="caution">
    <text evidence="2">The sequence shown here is derived from an EMBL/GenBank/DDBJ whole genome shotgun (WGS) entry which is preliminary data.</text>
</comment>
<sequence>MLAHDFLASAVLLQVGAQLLVPLAGWRAPFLISAAGLALAAPAVALIMLPDAPRPRTGGSVLASYRVLPGLSEAISAGAGPARGSALALFSFALAAGSGIGPQMAAAFPAFTPLVYGVAATMTVAAVAVVISARRAVPLSSSPRPRSHRG</sequence>
<keyword evidence="1" id="KW-0472">Membrane</keyword>
<dbReference type="RefSeq" id="WP_397087762.1">
    <property type="nucleotide sequence ID" value="NZ_JBITGY010000010.1"/>
</dbReference>
<feature type="transmembrane region" description="Helical" evidence="1">
    <location>
        <begin position="27"/>
        <end position="49"/>
    </location>
</feature>
<name>A0ABW7Z2Q3_9ACTN</name>
<dbReference type="Proteomes" id="UP001612741">
    <property type="component" value="Unassembled WGS sequence"/>
</dbReference>
<evidence type="ECO:0000313" key="2">
    <source>
        <dbReference type="EMBL" id="MFI6502456.1"/>
    </source>
</evidence>
<dbReference type="EMBL" id="JBITGY010000010">
    <property type="protein sequence ID" value="MFI6502456.1"/>
    <property type="molecule type" value="Genomic_DNA"/>
</dbReference>
<feature type="transmembrane region" description="Helical" evidence="1">
    <location>
        <begin position="86"/>
        <end position="108"/>
    </location>
</feature>
<feature type="transmembrane region" description="Helical" evidence="1">
    <location>
        <begin position="114"/>
        <end position="137"/>
    </location>
</feature>
<reference evidence="2 3" key="1">
    <citation type="submission" date="2024-10" db="EMBL/GenBank/DDBJ databases">
        <title>The Natural Products Discovery Center: Release of the First 8490 Sequenced Strains for Exploring Actinobacteria Biosynthetic Diversity.</title>
        <authorList>
            <person name="Kalkreuter E."/>
            <person name="Kautsar S.A."/>
            <person name="Yang D."/>
            <person name="Bader C.D."/>
            <person name="Teijaro C.N."/>
            <person name="Fluegel L."/>
            <person name="Davis C.M."/>
            <person name="Simpson J.R."/>
            <person name="Lauterbach L."/>
            <person name="Steele A.D."/>
            <person name="Gui C."/>
            <person name="Meng S."/>
            <person name="Li G."/>
            <person name="Viehrig K."/>
            <person name="Ye F."/>
            <person name="Su P."/>
            <person name="Kiefer A.F."/>
            <person name="Nichols A."/>
            <person name="Cepeda A.J."/>
            <person name="Yan W."/>
            <person name="Fan B."/>
            <person name="Jiang Y."/>
            <person name="Adhikari A."/>
            <person name="Zheng C.-J."/>
            <person name="Schuster L."/>
            <person name="Cowan T.M."/>
            <person name="Smanski M.J."/>
            <person name="Chevrette M.G."/>
            <person name="De Carvalho L.P.S."/>
            <person name="Shen B."/>
        </authorList>
    </citation>
    <scope>NUCLEOTIDE SEQUENCE [LARGE SCALE GENOMIC DNA]</scope>
    <source>
        <strain evidence="2 3">NPDC050545</strain>
    </source>
</reference>
<keyword evidence="1" id="KW-0812">Transmembrane</keyword>
<evidence type="ECO:0000256" key="1">
    <source>
        <dbReference type="SAM" id="Phobius"/>
    </source>
</evidence>